<proteinExistence type="predicted"/>
<dbReference type="InterPro" id="IPR035093">
    <property type="entry name" value="RelE/ParE_toxin_dom_sf"/>
</dbReference>
<evidence type="ECO:0000313" key="1">
    <source>
        <dbReference type="EMBL" id="MFL2030216.1"/>
    </source>
</evidence>
<evidence type="ECO:0000313" key="2">
    <source>
        <dbReference type="Proteomes" id="UP001625389"/>
    </source>
</evidence>
<gene>
    <name evidence="1" type="ORF">ACEN34_11415</name>
</gene>
<name>A0ABW8UFC7_9LACO</name>
<feature type="non-terminal residue" evidence="1">
    <location>
        <position position="1"/>
    </location>
</feature>
<accession>A0ABW8UFC7</accession>
<dbReference type="EMBL" id="JBGQPK010000069">
    <property type="protein sequence ID" value="MFL2030216.1"/>
    <property type="molecule type" value="Genomic_DNA"/>
</dbReference>
<dbReference type="Proteomes" id="UP001625389">
    <property type="component" value="Unassembled WGS sequence"/>
</dbReference>
<organism evidence="1 2">
    <name type="scientific">Loigolactobacillus zhaoyuanensis</name>
    <dbReference type="NCBI Taxonomy" id="2486017"/>
    <lineage>
        <taxon>Bacteria</taxon>
        <taxon>Bacillati</taxon>
        <taxon>Bacillota</taxon>
        <taxon>Bacilli</taxon>
        <taxon>Lactobacillales</taxon>
        <taxon>Lactobacillaceae</taxon>
        <taxon>Loigolactobacillus</taxon>
    </lineage>
</organism>
<sequence length="51" mass="5896">PKNKTPSETNDVLVVYTIDKDELVLIGIRVGSHDRLFPGQNRAKRYRKNDK</sequence>
<dbReference type="Gene3D" id="3.30.2310.20">
    <property type="entry name" value="RelE-like"/>
    <property type="match status" value="1"/>
</dbReference>
<comment type="caution">
    <text evidence="1">The sequence shown here is derived from an EMBL/GenBank/DDBJ whole genome shotgun (WGS) entry which is preliminary data.</text>
</comment>
<reference evidence="1 2" key="1">
    <citation type="submission" date="2024-08" db="EMBL/GenBank/DDBJ databases">
        <authorList>
            <person name="Arias E."/>
        </authorList>
    </citation>
    <scope>NUCLEOTIDE SEQUENCE [LARGE SCALE GENOMIC DNA]</scope>
    <source>
        <strain evidence="1 2">FAM 25317</strain>
    </source>
</reference>
<keyword evidence="2" id="KW-1185">Reference proteome</keyword>
<protein>
    <submittedName>
        <fullName evidence="1">Type II toxin-antitoxin system YafQ family toxin</fullName>
    </submittedName>
</protein>